<protein>
    <submittedName>
        <fullName evidence="8">Kinase-like domain-containing protein</fullName>
    </submittedName>
</protein>
<evidence type="ECO:0000256" key="2">
    <source>
        <dbReference type="ARBA" id="ARBA00022679"/>
    </source>
</evidence>
<dbReference type="Gene3D" id="1.10.510.10">
    <property type="entry name" value="Transferase(Phosphotransferase) domain 1"/>
    <property type="match status" value="1"/>
</dbReference>
<dbReference type="Gene3D" id="3.30.200.20">
    <property type="entry name" value="Phosphorylase Kinase, domain 1"/>
    <property type="match status" value="1"/>
</dbReference>
<evidence type="ECO:0000256" key="3">
    <source>
        <dbReference type="ARBA" id="ARBA00022741"/>
    </source>
</evidence>
<reference evidence="8" key="1">
    <citation type="submission" date="2022-01" db="EMBL/GenBank/DDBJ databases">
        <title>Comparative genomics reveals a dynamic genome evolution in the ectomycorrhizal milk-cap (Lactarius) mushrooms.</title>
        <authorList>
            <consortium name="DOE Joint Genome Institute"/>
            <person name="Lebreton A."/>
            <person name="Tang N."/>
            <person name="Kuo A."/>
            <person name="LaButti K."/>
            <person name="Drula E."/>
            <person name="Barry K."/>
            <person name="Clum A."/>
            <person name="Lipzen A."/>
            <person name="Mousain D."/>
            <person name="Ng V."/>
            <person name="Wang R."/>
            <person name="Wang X."/>
            <person name="Dai Y."/>
            <person name="Henrissat B."/>
            <person name="Grigoriev I.V."/>
            <person name="Guerin-Laguette A."/>
            <person name="Yu F."/>
            <person name="Martin F.M."/>
        </authorList>
    </citation>
    <scope>NUCLEOTIDE SEQUENCE</scope>
    <source>
        <strain evidence="8">QP</strain>
    </source>
</reference>
<keyword evidence="1" id="KW-0723">Serine/threonine-protein kinase</keyword>
<dbReference type="PROSITE" id="PS51285">
    <property type="entry name" value="AGC_KINASE_CTER"/>
    <property type="match status" value="1"/>
</dbReference>
<dbReference type="GO" id="GO:0005524">
    <property type="term" value="F:ATP binding"/>
    <property type="evidence" value="ECO:0007669"/>
    <property type="project" value="UniProtKB-KW"/>
</dbReference>
<evidence type="ECO:0000259" key="6">
    <source>
        <dbReference type="PROSITE" id="PS50011"/>
    </source>
</evidence>
<keyword evidence="4 8" id="KW-0418">Kinase</keyword>
<dbReference type="SMART" id="SM00220">
    <property type="entry name" value="S_TKc"/>
    <property type="match status" value="1"/>
</dbReference>
<dbReference type="AlphaFoldDB" id="A0AAD4LJN1"/>
<dbReference type="InterPro" id="IPR000719">
    <property type="entry name" value="Prot_kinase_dom"/>
</dbReference>
<name>A0AAD4LJN1_9AGAM</name>
<accession>A0AAD4LJN1</accession>
<dbReference type="Pfam" id="PF00069">
    <property type="entry name" value="Pkinase"/>
    <property type="match status" value="2"/>
</dbReference>
<comment type="caution">
    <text evidence="8">The sequence shown here is derived from an EMBL/GenBank/DDBJ whole genome shotgun (WGS) entry which is preliminary data.</text>
</comment>
<evidence type="ECO:0000313" key="9">
    <source>
        <dbReference type="Proteomes" id="UP001201163"/>
    </source>
</evidence>
<feature type="domain" description="Protein kinase" evidence="6">
    <location>
        <begin position="70"/>
        <end position="346"/>
    </location>
</feature>
<keyword evidence="5" id="KW-0067">ATP-binding</keyword>
<keyword evidence="9" id="KW-1185">Reference proteome</keyword>
<organism evidence="8 9">
    <name type="scientific">Lactarius akahatsu</name>
    <dbReference type="NCBI Taxonomy" id="416441"/>
    <lineage>
        <taxon>Eukaryota</taxon>
        <taxon>Fungi</taxon>
        <taxon>Dikarya</taxon>
        <taxon>Basidiomycota</taxon>
        <taxon>Agaricomycotina</taxon>
        <taxon>Agaricomycetes</taxon>
        <taxon>Russulales</taxon>
        <taxon>Russulaceae</taxon>
        <taxon>Lactarius</taxon>
    </lineage>
</organism>
<dbReference type="PROSITE" id="PS00108">
    <property type="entry name" value="PROTEIN_KINASE_ST"/>
    <property type="match status" value="1"/>
</dbReference>
<dbReference type="InterPro" id="IPR011009">
    <property type="entry name" value="Kinase-like_dom_sf"/>
</dbReference>
<proteinExistence type="predicted"/>
<dbReference type="PROSITE" id="PS50011">
    <property type="entry name" value="PROTEIN_KINASE_DOM"/>
    <property type="match status" value="1"/>
</dbReference>
<dbReference type="GO" id="GO:0004674">
    <property type="term" value="F:protein serine/threonine kinase activity"/>
    <property type="evidence" value="ECO:0007669"/>
    <property type="project" value="UniProtKB-KW"/>
</dbReference>
<keyword evidence="3" id="KW-0547">Nucleotide-binding</keyword>
<evidence type="ECO:0000259" key="7">
    <source>
        <dbReference type="PROSITE" id="PS51285"/>
    </source>
</evidence>
<dbReference type="InterPro" id="IPR000961">
    <property type="entry name" value="AGC-kinase_C"/>
</dbReference>
<feature type="domain" description="AGC-kinase C-terminal" evidence="7">
    <location>
        <begin position="347"/>
        <end position="409"/>
    </location>
</feature>
<evidence type="ECO:0000256" key="4">
    <source>
        <dbReference type="ARBA" id="ARBA00022777"/>
    </source>
</evidence>
<dbReference type="Proteomes" id="UP001201163">
    <property type="component" value="Unassembled WGS sequence"/>
</dbReference>
<evidence type="ECO:0000256" key="1">
    <source>
        <dbReference type="ARBA" id="ARBA00022527"/>
    </source>
</evidence>
<keyword evidence="2" id="KW-0808">Transferase</keyword>
<dbReference type="SUPFAM" id="SSF56112">
    <property type="entry name" value="Protein kinase-like (PK-like)"/>
    <property type="match status" value="1"/>
</dbReference>
<gene>
    <name evidence="8" type="ORF">EDB92DRAFT_1845136</name>
</gene>
<dbReference type="EMBL" id="JAKELL010000011">
    <property type="protein sequence ID" value="KAH8995634.1"/>
    <property type="molecule type" value="Genomic_DNA"/>
</dbReference>
<sequence length="442" mass="49352">MFNFFYQLSVSISPLQMLWEACFHRGRLHPPEHPTSPSYASLDEEAPLLVSSEVSHAPICVAPAVRPEDFRPIRLISEGVSGKVYLVQDTFTEEVYAMKVIRKRLHTLTRIINEKDALCKAAGPPWFLSLEASMHDDSNFYLLTALYPTDLQSDLHSRGGRIPVALARFYTAELICALEALHARGIIHRDIKPANVLLTDDGHVVLADFGMAKLFLGPTLSPLDRGHCRAETLATGTIPVGIKLHQPYAHCPNNVTHEKMGTLAYAAPEVRFGFPYSYGVDFWSVGVLLYVILTGRFPFGALGEHFSLRFEPGELDEGAQALLEQVLDVNPTNRPNVHELKSHHFFASIDWDAIATRAQPAPFAPRILAPPPSPKTLRISLGTPYYTSLTPDPFPHFTFTSSRFRQSRFELAGAAGRTLAEQLFERIRMWCISATSRLCCAW</sequence>
<evidence type="ECO:0000313" key="8">
    <source>
        <dbReference type="EMBL" id="KAH8995634.1"/>
    </source>
</evidence>
<dbReference type="InterPro" id="IPR008271">
    <property type="entry name" value="Ser/Thr_kinase_AS"/>
</dbReference>
<dbReference type="PANTHER" id="PTHR24351">
    <property type="entry name" value="RIBOSOMAL PROTEIN S6 KINASE"/>
    <property type="match status" value="1"/>
</dbReference>
<evidence type="ECO:0000256" key="5">
    <source>
        <dbReference type="ARBA" id="ARBA00022840"/>
    </source>
</evidence>